<feature type="region of interest" description="Disordered" evidence="7">
    <location>
        <begin position="25"/>
        <end position="69"/>
    </location>
</feature>
<dbReference type="SMART" id="SM00184">
    <property type="entry name" value="RING"/>
    <property type="match status" value="1"/>
</dbReference>
<evidence type="ECO:0000259" key="9">
    <source>
        <dbReference type="PROSITE" id="PS50089"/>
    </source>
</evidence>
<reference evidence="10 11" key="1">
    <citation type="submission" date="2024-04" db="EMBL/GenBank/DDBJ databases">
        <title>genome sequences of Mucor flavus KT1a and Helicostylum pulchrum KT1b strains isolation_sourced from the surface of a dry-aged beef.</title>
        <authorList>
            <person name="Toyotome T."/>
            <person name="Hosono M."/>
            <person name="Torimaru M."/>
            <person name="Fukuda K."/>
            <person name="Mikami N."/>
        </authorList>
    </citation>
    <scope>NUCLEOTIDE SEQUENCE [LARGE SCALE GENOMIC DNA]</scope>
    <source>
        <strain evidence="10 11">KT1b</strain>
    </source>
</reference>
<keyword evidence="5" id="KW-0862">Zinc</keyword>
<keyword evidence="2" id="KW-0479">Metal-binding</keyword>
<evidence type="ECO:0000256" key="2">
    <source>
        <dbReference type="ARBA" id="ARBA00022723"/>
    </source>
</evidence>
<name>A0ABP9XXU6_9FUNG</name>
<dbReference type="InterPro" id="IPR013083">
    <property type="entry name" value="Znf_RING/FYVE/PHD"/>
</dbReference>
<evidence type="ECO:0000313" key="10">
    <source>
        <dbReference type="EMBL" id="GAA5799591.1"/>
    </source>
</evidence>
<evidence type="ECO:0000256" key="3">
    <source>
        <dbReference type="ARBA" id="ARBA00022771"/>
    </source>
</evidence>
<evidence type="ECO:0000259" key="8">
    <source>
        <dbReference type="PROSITE" id="PS50006"/>
    </source>
</evidence>
<keyword evidence="3 6" id="KW-0863">Zinc-finger</keyword>
<feature type="domain" description="RING-type" evidence="9">
    <location>
        <begin position="279"/>
        <end position="322"/>
    </location>
</feature>
<evidence type="ECO:0000256" key="6">
    <source>
        <dbReference type="PROSITE-ProRule" id="PRU00175"/>
    </source>
</evidence>
<evidence type="ECO:0000256" key="4">
    <source>
        <dbReference type="ARBA" id="ARBA00022786"/>
    </source>
</evidence>
<accession>A0ABP9XXU6</accession>
<dbReference type="PANTHER" id="PTHR15067">
    <property type="entry name" value="E3 UBIQUITIN-PROTEIN LIGASE RNF8"/>
    <property type="match status" value="1"/>
</dbReference>
<dbReference type="PANTHER" id="PTHR15067:SF7">
    <property type="entry name" value="E3 UBIQUITIN-PROTEIN LIGASE DMA1-RELATED"/>
    <property type="match status" value="1"/>
</dbReference>
<organism evidence="10 11">
    <name type="scientific">Helicostylum pulchrum</name>
    <dbReference type="NCBI Taxonomy" id="562976"/>
    <lineage>
        <taxon>Eukaryota</taxon>
        <taxon>Fungi</taxon>
        <taxon>Fungi incertae sedis</taxon>
        <taxon>Mucoromycota</taxon>
        <taxon>Mucoromycotina</taxon>
        <taxon>Mucoromycetes</taxon>
        <taxon>Mucorales</taxon>
        <taxon>Mucorineae</taxon>
        <taxon>Mucoraceae</taxon>
        <taxon>Helicostylum</taxon>
    </lineage>
</organism>
<evidence type="ECO:0000256" key="5">
    <source>
        <dbReference type="ARBA" id="ARBA00022833"/>
    </source>
</evidence>
<keyword evidence="4" id="KW-0833">Ubl conjugation pathway</keyword>
<dbReference type="Proteomes" id="UP001476247">
    <property type="component" value="Unassembled WGS sequence"/>
</dbReference>
<proteinExistence type="predicted"/>
<dbReference type="InterPro" id="IPR000253">
    <property type="entry name" value="FHA_dom"/>
</dbReference>
<keyword evidence="11" id="KW-1185">Reference proteome</keyword>
<dbReference type="EMBL" id="BAABUJ010000013">
    <property type="protein sequence ID" value="GAA5799591.1"/>
    <property type="molecule type" value="Genomic_DNA"/>
</dbReference>
<dbReference type="Pfam" id="PF17123">
    <property type="entry name" value="zf-RING_11"/>
    <property type="match status" value="1"/>
</dbReference>
<dbReference type="SMART" id="SM00240">
    <property type="entry name" value="FHA"/>
    <property type="match status" value="1"/>
</dbReference>
<evidence type="ECO:0000256" key="1">
    <source>
        <dbReference type="ARBA" id="ARBA00022679"/>
    </source>
</evidence>
<feature type="compositionally biased region" description="Low complexity" evidence="7">
    <location>
        <begin position="49"/>
        <end position="69"/>
    </location>
</feature>
<gene>
    <name evidence="10" type="ORF">HPULCUR_005007</name>
</gene>
<protein>
    <recommendedName>
        <fullName evidence="12">SMAD/FHA domain-containing protein</fullName>
    </recommendedName>
</protein>
<dbReference type="SUPFAM" id="SSF57850">
    <property type="entry name" value="RING/U-box"/>
    <property type="match status" value="1"/>
</dbReference>
<dbReference type="PROSITE" id="PS50089">
    <property type="entry name" value="ZF_RING_2"/>
    <property type="match status" value="1"/>
</dbReference>
<dbReference type="SUPFAM" id="SSF49879">
    <property type="entry name" value="SMAD/FHA domain"/>
    <property type="match status" value="1"/>
</dbReference>
<feature type="region of interest" description="Disordered" evidence="7">
    <location>
        <begin position="225"/>
        <end position="244"/>
    </location>
</feature>
<keyword evidence="1" id="KW-0808">Transferase</keyword>
<dbReference type="Gene3D" id="2.60.200.20">
    <property type="match status" value="1"/>
</dbReference>
<feature type="domain" description="FHA" evidence="8">
    <location>
        <begin position="105"/>
        <end position="160"/>
    </location>
</feature>
<dbReference type="InterPro" id="IPR008984">
    <property type="entry name" value="SMAD_FHA_dom_sf"/>
</dbReference>
<dbReference type="InterPro" id="IPR001841">
    <property type="entry name" value="Znf_RING"/>
</dbReference>
<dbReference type="Pfam" id="PF00498">
    <property type="entry name" value="FHA"/>
    <property type="match status" value="1"/>
</dbReference>
<dbReference type="PROSITE" id="PS50006">
    <property type="entry name" value="FHA_DOMAIN"/>
    <property type="match status" value="1"/>
</dbReference>
<sequence length="449" mass="50034">MAPVIENEGVRRRSLSGASALIARRFTRQTSAPRPVASRSESTTRRRATIASTNTPTTTTTSTTTNTTNTSGVKVHVRIVPNIENPSRSLIFDIVDRELQVGSVIRIGRYSERHANLNCMSFKSKVVSRCHSEVWVETNGKLYIRDTKSSSGTFLNHVRLSPAGNESRPVELSDGDIVQLGVDFQGGREEMYRSVKMRFELNRSSRPRPLSFSLNAFQNLRNLTHNQQQQQQQQEQEQEHEKDQCVTIQKDNVRPTTKITSKSCTPALKNPTNDDIDECCICLYALAPFQALFVSPCSHTYHFKCIRPLLSSYPGFQCPICRTYSDLEASVAIEADEVMEQYIQRKNTTNAPEADSGLGLQSDQNQPTTTTIESSIIHPTSCSLIQSAPDDLNDDNAADSTALVHTIDDNNYTPRPPLHVTDPYSTTFISSPVIYSETIPDSLPLDQGM</sequence>
<evidence type="ECO:0000313" key="11">
    <source>
        <dbReference type="Proteomes" id="UP001476247"/>
    </source>
</evidence>
<evidence type="ECO:0000256" key="7">
    <source>
        <dbReference type="SAM" id="MobiDB-lite"/>
    </source>
</evidence>
<comment type="caution">
    <text evidence="10">The sequence shown here is derived from an EMBL/GenBank/DDBJ whole genome shotgun (WGS) entry which is preliminary data.</text>
</comment>
<dbReference type="Gene3D" id="3.30.40.10">
    <property type="entry name" value="Zinc/RING finger domain, C3HC4 (zinc finger)"/>
    <property type="match status" value="1"/>
</dbReference>
<evidence type="ECO:0008006" key="12">
    <source>
        <dbReference type="Google" id="ProtNLM"/>
    </source>
</evidence>